<dbReference type="EMBL" id="CP002049">
    <property type="protein sequence ID" value="ADI15748.1"/>
    <property type="molecule type" value="Genomic_DNA"/>
</dbReference>
<dbReference type="AlphaFoldDB" id="D7CUG3"/>
<organism evidence="1 2">
    <name type="scientific">Truepera radiovictrix (strain DSM 17093 / CIP 108686 / LMG 22925 / RQ-24)</name>
    <dbReference type="NCBI Taxonomy" id="649638"/>
    <lineage>
        <taxon>Bacteria</taxon>
        <taxon>Thermotogati</taxon>
        <taxon>Deinococcota</taxon>
        <taxon>Deinococci</taxon>
        <taxon>Trueperales</taxon>
        <taxon>Trueperaceae</taxon>
        <taxon>Truepera</taxon>
    </lineage>
</organism>
<dbReference type="Proteomes" id="UP000000379">
    <property type="component" value="Chromosome"/>
</dbReference>
<dbReference type="RefSeq" id="WP_013179109.1">
    <property type="nucleotide sequence ID" value="NC_014221.1"/>
</dbReference>
<dbReference type="HOGENOM" id="CLU_578631_0_0_0"/>
<proteinExistence type="predicted"/>
<dbReference type="KEGG" id="tra:Trad_2642"/>
<accession>D7CUG3</accession>
<keyword evidence="2" id="KW-1185">Reference proteome</keyword>
<evidence type="ECO:0000313" key="2">
    <source>
        <dbReference type="Proteomes" id="UP000000379"/>
    </source>
</evidence>
<protein>
    <submittedName>
        <fullName evidence="1">Uncharacterized protein</fullName>
    </submittedName>
</protein>
<name>D7CUG3_TRURR</name>
<evidence type="ECO:0000313" key="1">
    <source>
        <dbReference type="EMBL" id="ADI15748.1"/>
    </source>
</evidence>
<reference evidence="1 2" key="2">
    <citation type="journal article" date="2011" name="Stand. Genomic Sci.">
        <title>Complete genome sequence of Truepera radiovictrix type strain (RQ-24).</title>
        <authorList>
            <person name="Ivanova N."/>
            <person name="Rohde C."/>
            <person name="Munk C."/>
            <person name="Nolan M."/>
            <person name="Lucas S."/>
            <person name="Del Rio T.G."/>
            <person name="Tice H."/>
            <person name="Deshpande S."/>
            <person name="Cheng J.F."/>
            <person name="Tapia R."/>
            <person name="Han C."/>
            <person name="Goodwin L."/>
            <person name="Pitluck S."/>
            <person name="Liolios K."/>
            <person name="Mavromatis K."/>
            <person name="Mikhailova N."/>
            <person name="Pati A."/>
            <person name="Chen A."/>
            <person name="Palaniappan K."/>
            <person name="Land M."/>
            <person name="Hauser L."/>
            <person name="Chang Y.J."/>
            <person name="Jeffries C.D."/>
            <person name="Brambilla E."/>
            <person name="Rohde M."/>
            <person name="Goker M."/>
            <person name="Tindall B.J."/>
            <person name="Woyke T."/>
            <person name="Bristow J."/>
            <person name="Eisen J.A."/>
            <person name="Markowitz V."/>
            <person name="Hugenholtz P."/>
            <person name="Kyrpides N.C."/>
            <person name="Klenk H.P."/>
            <person name="Lapidus A."/>
        </authorList>
    </citation>
    <scope>NUCLEOTIDE SEQUENCE [LARGE SCALE GENOMIC DNA]</scope>
    <source>
        <strain evidence="2">DSM 17093 / CIP 108686 / LMG 22925 / RQ-24</strain>
    </source>
</reference>
<gene>
    <name evidence="1" type="ordered locus">Trad_2642</name>
</gene>
<reference evidence="2" key="1">
    <citation type="submission" date="2010-05" db="EMBL/GenBank/DDBJ databases">
        <title>The complete genome of Truepera radiovictris DSM 17093.</title>
        <authorList>
            <consortium name="US DOE Joint Genome Institute (JGI-PGF)"/>
            <person name="Lucas S."/>
            <person name="Copeland A."/>
            <person name="Lapidus A."/>
            <person name="Glavina del Rio T."/>
            <person name="Dalin E."/>
            <person name="Tice H."/>
            <person name="Bruce D."/>
            <person name="Goodwin L."/>
            <person name="Pitluck S."/>
            <person name="Kyrpides N."/>
            <person name="Mavromatis K."/>
            <person name="Ovchinnikova G."/>
            <person name="Munk A.C."/>
            <person name="Detter J.C."/>
            <person name="Han C."/>
            <person name="Tapia R."/>
            <person name="Land M."/>
            <person name="Hauser L."/>
            <person name="Markowitz V."/>
            <person name="Cheng J.-F."/>
            <person name="Hugenholtz P."/>
            <person name="Woyke T."/>
            <person name="Wu D."/>
            <person name="Tindall B."/>
            <person name="Pomrenke H.G."/>
            <person name="Brambilla E."/>
            <person name="Klenk H.-P."/>
            <person name="Eisen J.A."/>
        </authorList>
    </citation>
    <scope>NUCLEOTIDE SEQUENCE [LARGE SCALE GENOMIC DNA]</scope>
    <source>
        <strain evidence="2">DSM 17093 / CIP 108686 / LMG 22925 / RQ-24</strain>
    </source>
</reference>
<sequence length="472" mass="48848">MPRPLPTRPPFRAALQLRSVASLLIGACVVGCADGRGDVTASPLWIGVEGAQWVALQDGSGPWRALELRGALPYTPPPTEAAPFEVAARAAPPTTRTDASSFALQVTVADPQGRYGVASVCVDASGSVVVRVQHATLAEGAHVTSGCTPPPTGEVATVAGKVIGLAEGAYSSVYLGGRATLVEGAAPEQRLVVPPHGDAALDLVAARYRGDALVPERLVYEPNVALAPESGLEVDFTGPSSFAPHPNRFTVGGAAVGEVVAGSVDLVSPGGTRARLGEVSGEGALVYAQPTADRVPGSVLHAVVQGFAYDDAAQAGASRGLAVAFPPPEAPRAPQHPPKLTLPAALGPVQLTLRGAPDTLRPLASWSAHARSGRYAQVYSQIRGGRTLSYALHQSHRWTELRRARSSVRGGERTLRAALPDFSDLPGWDPSWALSADTELFWSVVFESAPFPIGGVGGTARAFASRSGVVRP</sequence>